<feature type="transmembrane region" description="Helical" evidence="6">
    <location>
        <begin position="346"/>
        <end position="365"/>
    </location>
</feature>
<feature type="transmembrane region" description="Helical" evidence="6">
    <location>
        <begin position="273"/>
        <end position="294"/>
    </location>
</feature>
<dbReference type="PRINTS" id="PR01035">
    <property type="entry name" value="TCRTETA"/>
</dbReference>
<feature type="transmembrane region" description="Helical" evidence="6">
    <location>
        <begin position="306"/>
        <end position="334"/>
    </location>
</feature>
<evidence type="ECO:0000313" key="9">
    <source>
        <dbReference type="Proteomes" id="UP000317893"/>
    </source>
</evidence>
<evidence type="ECO:0000313" key="8">
    <source>
        <dbReference type="EMBL" id="TQJ10799.1"/>
    </source>
</evidence>
<feature type="transmembrane region" description="Helical" evidence="6">
    <location>
        <begin position="56"/>
        <end position="75"/>
    </location>
</feature>
<dbReference type="PROSITE" id="PS50850">
    <property type="entry name" value="MFS"/>
    <property type="match status" value="1"/>
</dbReference>
<feature type="transmembrane region" description="Helical" evidence="6">
    <location>
        <begin position="441"/>
        <end position="463"/>
    </location>
</feature>
<feature type="domain" description="Major facilitator superfamily (MFS) profile" evidence="7">
    <location>
        <begin position="19"/>
        <end position="468"/>
    </location>
</feature>
<evidence type="ECO:0000256" key="6">
    <source>
        <dbReference type="SAM" id="Phobius"/>
    </source>
</evidence>
<gene>
    <name evidence="8" type="ORF">FB458_3940</name>
</gene>
<dbReference type="Gene3D" id="1.20.1250.20">
    <property type="entry name" value="MFS general substrate transporter like domains"/>
    <property type="match status" value="2"/>
</dbReference>
<dbReference type="InterPro" id="IPR036259">
    <property type="entry name" value="MFS_trans_sf"/>
</dbReference>
<dbReference type="OrthoDB" id="4484751at2"/>
<dbReference type="Proteomes" id="UP000317893">
    <property type="component" value="Unassembled WGS sequence"/>
</dbReference>
<proteinExistence type="predicted"/>
<dbReference type="PANTHER" id="PTHR23501:SF197">
    <property type="entry name" value="COMD"/>
    <property type="match status" value="1"/>
</dbReference>
<dbReference type="GO" id="GO:0005886">
    <property type="term" value="C:plasma membrane"/>
    <property type="evidence" value="ECO:0007669"/>
    <property type="project" value="UniProtKB-SubCell"/>
</dbReference>
<sequence length="498" mass="49778">MFPVTPRSGSTTRPTARPSLGLAAVALAVAAYSTLQSLLVPVLPLIQADLRTTPEATTWTLTAWLVTAAVATPVMGRLGDLHGKRRVLLVSLAAVALGCLLAAVAPSVGVLIAARVVQGLGGGIFPLAYAVVRDVLPPRRVPTAIGAVSAVLAVGSGIGTVLAGPLSAAVGWRGLFLVPLVLLLAGAALTWVAVPATAPRTAGRLSPVPGLLLAGALVALLLPVSSGSRWGWTSSGVLGLLALSALLLIAWARTELRSATPLVDMRMMRRRPVWTANLAALLMGTAMFGVFAFLPRFVQTPTSTGYGFGATIAGSGAVMLPMVGAMAVTGFLSGPLTRVLPSRGQLVAGTALIAVAILAMAGLHAHAWELAVAGGVMGLGLGVAYAALTGLVVAAVTPGETGVATGMNTNLRTIGGAVGSAVTGALVFGHVDSRGLPLEGGYTAAFLVLGLVAVAATLAGLAVRPATAVAAPAEPGTTPYGDPEADADARRDEPVLAA</sequence>
<feature type="compositionally biased region" description="Basic and acidic residues" evidence="5">
    <location>
        <begin position="487"/>
        <end position="498"/>
    </location>
</feature>
<feature type="transmembrane region" description="Helical" evidence="6">
    <location>
        <begin position="205"/>
        <end position="224"/>
    </location>
</feature>
<feature type="transmembrane region" description="Helical" evidence="6">
    <location>
        <begin position="371"/>
        <end position="397"/>
    </location>
</feature>
<dbReference type="SUPFAM" id="SSF103473">
    <property type="entry name" value="MFS general substrate transporter"/>
    <property type="match status" value="2"/>
</dbReference>
<dbReference type="InterPro" id="IPR020846">
    <property type="entry name" value="MFS_dom"/>
</dbReference>
<evidence type="ECO:0000256" key="3">
    <source>
        <dbReference type="ARBA" id="ARBA00022989"/>
    </source>
</evidence>
<feature type="transmembrane region" description="Helical" evidence="6">
    <location>
        <begin position="87"/>
        <end position="106"/>
    </location>
</feature>
<evidence type="ECO:0000256" key="1">
    <source>
        <dbReference type="ARBA" id="ARBA00004651"/>
    </source>
</evidence>
<evidence type="ECO:0000256" key="2">
    <source>
        <dbReference type="ARBA" id="ARBA00022692"/>
    </source>
</evidence>
<dbReference type="EMBL" id="VFMN01000001">
    <property type="protein sequence ID" value="TQJ10799.1"/>
    <property type="molecule type" value="Genomic_DNA"/>
</dbReference>
<feature type="transmembrane region" description="Helical" evidence="6">
    <location>
        <begin position="144"/>
        <end position="164"/>
    </location>
</feature>
<dbReference type="InterPro" id="IPR011701">
    <property type="entry name" value="MFS"/>
</dbReference>
<dbReference type="AlphaFoldDB" id="A0A542E687"/>
<feature type="transmembrane region" description="Helical" evidence="6">
    <location>
        <begin position="112"/>
        <end position="132"/>
    </location>
</feature>
<keyword evidence="3 6" id="KW-1133">Transmembrane helix</keyword>
<protein>
    <submittedName>
        <fullName evidence="8">Putative MFS family arabinose efflux permease</fullName>
    </submittedName>
</protein>
<evidence type="ECO:0000256" key="5">
    <source>
        <dbReference type="SAM" id="MobiDB-lite"/>
    </source>
</evidence>
<dbReference type="CDD" id="cd17504">
    <property type="entry name" value="MFS_MMR_MDR_like"/>
    <property type="match status" value="1"/>
</dbReference>
<dbReference type="GO" id="GO:0022857">
    <property type="term" value="F:transmembrane transporter activity"/>
    <property type="evidence" value="ECO:0007669"/>
    <property type="project" value="InterPro"/>
</dbReference>
<feature type="transmembrane region" description="Helical" evidence="6">
    <location>
        <begin position="170"/>
        <end position="193"/>
    </location>
</feature>
<evidence type="ECO:0000259" key="7">
    <source>
        <dbReference type="PROSITE" id="PS50850"/>
    </source>
</evidence>
<keyword evidence="9" id="KW-1185">Reference proteome</keyword>
<feature type="transmembrane region" description="Helical" evidence="6">
    <location>
        <begin position="409"/>
        <end position="429"/>
    </location>
</feature>
<comment type="subcellular location">
    <subcellularLocation>
        <location evidence="1">Cell membrane</location>
        <topology evidence="1">Multi-pass membrane protein</topology>
    </subcellularLocation>
</comment>
<dbReference type="Pfam" id="PF07690">
    <property type="entry name" value="MFS_1"/>
    <property type="match status" value="1"/>
</dbReference>
<keyword evidence="4 6" id="KW-0472">Membrane</keyword>
<reference evidence="8 9" key="1">
    <citation type="submission" date="2019-06" db="EMBL/GenBank/DDBJ databases">
        <title>Sequencing the genomes of 1000 actinobacteria strains.</title>
        <authorList>
            <person name="Klenk H.-P."/>
        </authorList>
    </citation>
    <scope>NUCLEOTIDE SEQUENCE [LARGE SCALE GENOMIC DNA]</scope>
    <source>
        <strain evidence="8 9">DSM 18607</strain>
    </source>
</reference>
<dbReference type="RefSeq" id="WP_141849975.1">
    <property type="nucleotide sequence ID" value="NZ_BAAAPR010000010.1"/>
</dbReference>
<comment type="caution">
    <text evidence="8">The sequence shown here is derived from an EMBL/GenBank/DDBJ whole genome shotgun (WGS) entry which is preliminary data.</text>
</comment>
<feature type="transmembrane region" description="Helical" evidence="6">
    <location>
        <begin position="230"/>
        <end position="252"/>
    </location>
</feature>
<name>A0A542E687_9MICO</name>
<organism evidence="8 9">
    <name type="scientific">Lapillicoccus jejuensis</name>
    <dbReference type="NCBI Taxonomy" id="402171"/>
    <lineage>
        <taxon>Bacteria</taxon>
        <taxon>Bacillati</taxon>
        <taxon>Actinomycetota</taxon>
        <taxon>Actinomycetes</taxon>
        <taxon>Micrococcales</taxon>
        <taxon>Intrasporangiaceae</taxon>
        <taxon>Lapillicoccus</taxon>
    </lineage>
</organism>
<dbReference type="PANTHER" id="PTHR23501">
    <property type="entry name" value="MAJOR FACILITATOR SUPERFAMILY"/>
    <property type="match status" value="1"/>
</dbReference>
<keyword evidence="2 6" id="KW-0812">Transmembrane</keyword>
<feature type="region of interest" description="Disordered" evidence="5">
    <location>
        <begin position="471"/>
        <end position="498"/>
    </location>
</feature>
<dbReference type="InterPro" id="IPR001958">
    <property type="entry name" value="Tet-R_TetA/multi-R_MdtG-like"/>
</dbReference>
<feature type="transmembrane region" description="Helical" evidence="6">
    <location>
        <begin position="20"/>
        <end position="44"/>
    </location>
</feature>
<evidence type="ECO:0000256" key="4">
    <source>
        <dbReference type="ARBA" id="ARBA00023136"/>
    </source>
</evidence>
<accession>A0A542E687</accession>